<evidence type="ECO:0000256" key="11">
    <source>
        <dbReference type="ARBA" id="ARBA00023136"/>
    </source>
</evidence>
<feature type="region of interest" description="Disordered" evidence="15">
    <location>
        <begin position="125"/>
        <end position="151"/>
    </location>
</feature>
<evidence type="ECO:0000256" key="1">
    <source>
        <dbReference type="ARBA" id="ARBA00004533"/>
    </source>
</evidence>
<evidence type="ECO:0000256" key="15">
    <source>
        <dbReference type="SAM" id="MobiDB-lite"/>
    </source>
</evidence>
<keyword evidence="8 13" id="KW-0735">Signal-anchor</keyword>
<dbReference type="NCBIfam" id="NF009729">
    <property type="entry name" value="PRK13254.1-3"/>
    <property type="match status" value="1"/>
</dbReference>
<dbReference type="HAMAP" id="MF_01959">
    <property type="entry name" value="CcmE"/>
    <property type="match status" value="1"/>
</dbReference>
<dbReference type="NCBIfam" id="NF009727">
    <property type="entry name" value="PRK13254.1-1"/>
    <property type="match status" value="1"/>
</dbReference>
<dbReference type="PATRIC" id="fig|465721.4.peg.1701"/>
<dbReference type="Pfam" id="PF03100">
    <property type="entry name" value="CcmE"/>
    <property type="match status" value="1"/>
</dbReference>
<name>A0A127FBR0_STEDE</name>
<evidence type="ECO:0000313" key="17">
    <source>
        <dbReference type="Proteomes" id="UP000070250"/>
    </source>
</evidence>
<feature type="binding site" description="covalent" evidence="13 14">
    <location>
        <position position="123"/>
    </location>
    <ligand>
        <name>heme</name>
        <dbReference type="ChEBI" id="CHEBI:30413"/>
    </ligand>
</feature>
<proteinExistence type="inferred from homology"/>
<dbReference type="Proteomes" id="UP000070250">
    <property type="component" value="Chromosome"/>
</dbReference>
<dbReference type="NCBIfam" id="NF009731">
    <property type="entry name" value="PRK13254.1-5"/>
    <property type="match status" value="1"/>
</dbReference>
<keyword evidence="2 13" id="KW-1003">Cell membrane</keyword>
<evidence type="ECO:0000313" key="16">
    <source>
        <dbReference type="EMBL" id="AMN47035.1"/>
    </source>
</evidence>
<dbReference type="PANTHER" id="PTHR34128:SF2">
    <property type="entry name" value="CYTOCHROME C-TYPE BIOGENESIS PROTEIN CCME HOMOLOG, MITOCHONDRIAL"/>
    <property type="match status" value="1"/>
</dbReference>
<dbReference type="GO" id="GO:0020037">
    <property type="term" value="F:heme binding"/>
    <property type="evidence" value="ECO:0007669"/>
    <property type="project" value="InterPro"/>
</dbReference>
<dbReference type="InterPro" id="IPR004329">
    <property type="entry name" value="CcmE"/>
</dbReference>
<comment type="similarity">
    <text evidence="13">Belongs to the CcmE/CycJ family.</text>
</comment>
<dbReference type="KEGG" id="sdf:ACG33_07980"/>
<dbReference type="InterPro" id="IPR036127">
    <property type="entry name" value="CcmE-like_sf"/>
</dbReference>
<keyword evidence="10 13" id="KW-0408">Iron</keyword>
<dbReference type="EMBL" id="CP011971">
    <property type="protein sequence ID" value="AMN47035.1"/>
    <property type="molecule type" value="Genomic_DNA"/>
</dbReference>
<evidence type="ECO:0000256" key="13">
    <source>
        <dbReference type="HAMAP-Rule" id="MF_01959"/>
    </source>
</evidence>
<keyword evidence="17" id="KW-1185">Reference proteome</keyword>
<comment type="function">
    <text evidence="12 13">Heme chaperone required for the biogenesis of c-type cytochromes. Transiently binds heme delivered by CcmC and transfers the heme to apo-cytochromes in a process facilitated by CcmF and CcmH.</text>
</comment>
<evidence type="ECO:0000256" key="10">
    <source>
        <dbReference type="ARBA" id="ARBA00023004"/>
    </source>
</evidence>
<dbReference type="GO" id="GO:0017003">
    <property type="term" value="P:protein-heme linkage"/>
    <property type="evidence" value="ECO:0007669"/>
    <property type="project" value="UniProtKB-UniRule"/>
</dbReference>
<feature type="topological domain" description="Extracellular" evidence="13">
    <location>
        <begin position="29"/>
        <end position="151"/>
    </location>
</feature>
<reference evidence="16 17" key="1">
    <citation type="submission" date="2015-06" db="EMBL/GenBank/DDBJ databases">
        <title>A Comprehensive Approach to Explore the Metabolic and Phylogenetic Diversity of Bacterial Steroid Degradation in the Environment: Testosterone as an Example.</title>
        <authorList>
            <person name="Yang F.-C."/>
            <person name="Chen Y.-L."/>
            <person name="Yu C.-P."/>
            <person name="Tang S.-L."/>
            <person name="Wang P.-H."/>
            <person name="Ismail W."/>
            <person name="Wang C.-H."/>
            <person name="Yang C.-Y."/>
            <person name="Chiang Y.-R."/>
        </authorList>
    </citation>
    <scope>NUCLEOTIDE SEQUENCE [LARGE SCALE GENOMIC DNA]</scope>
    <source>
        <strain evidence="16 17">DSM 18526</strain>
    </source>
</reference>
<dbReference type="FunFam" id="2.40.50.140:FF:000104">
    <property type="entry name" value="Cytochrome c-type biogenesis protein CcmE"/>
    <property type="match status" value="1"/>
</dbReference>
<dbReference type="GO" id="GO:0005886">
    <property type="term" value="C:plasma membrane"/>
    <property type="evidence" value="ECO:0007669"/>
    <property type="project" value="UniProtKB-SubCell"/>
</dbReference>
<accession>A0A127FBR0</accession>
<feature type="binding site" description="axial binding residue" evidence="13 14">
    <location>
        <position position="127"/>
    </location>
    <ligand>
        <name>heme</name>
        <dbReference type="ChEBI" id="CHEBI:30413"/>
    </ligand>
    <ligandPart>
        <name>Fe</name>
        <dbReference type="ChEBI" id="CHEBI:18248"/>
    </ligandPart>
</feature>
<keyword evidence="11 13" id="KW-0472">Membrane</keyword>
<evidence type="ECO:0000256" key="7">
    <source>
        <dbReference type="ARBA" id="ARBA00022748"/>
    </source>
</evidence>
<evidence type="ECO:0000256" key="2">
    <source>
        <dbReference type="ARBA" id="ARBA00022475"/>
    </source>
</evidence>
<keyword evidence="9 13" id="KW-1133">Transmembrane helix</keyword>
<dbReference type="STRING" id="465721.ACG33_07980"/>
<keyword evidence="3" id="KW-0997">Cell inner membrane</keyword>
<comment type="subcellular location">
    <subcellularLocation>
        <location evidence="1">Cell inner membrane</location>
    </subcellularLocation>
    <subcellularLocation>
        <location evidence="13">Cell membrane</location>
        <topology evidence="13">Single-pass type II membrane protein</topology>
    </subcellularLocation>
</comment>
<evidence type="ECO:0000256" key="9">
    <source>
        <dbReference type="ARBA" id="ARBA00022989"/>
    </source>
</evidence>
<keyword evidence="7 13" id="KW-0201">Cytochrome c-type biogenesis</keyword>
<sequence>MTPRRRRMVLVGLILLGVGGAVALALTAFQENLLYYYSPSDVSAGEAPTDRVFRVGGMVPKGSFQRAAGSLEARFVLTDYAHEITVSYTGVLPDLFREGQGIVARGRMSADGTFVAEEVLAKHDENYMPPSVADSLREPRDEQAAAPLPTS</sequence>
<keyword evidence="4 13" id="KW-0349">Heme</keyword>
<evidence type="ECO:0000256" key="4">
    <source>
        <dbReference type="ARBA" id="ARBA00022617"/>
    </source>
</evidence>
<evidence type="ECO:0000256" key="5">
    <source>
        <dbReference type="ARBA" id="ARBA00022692"/>
    </source>
</evidence>
<dbReference type="AlphaFoldDB" id="A0A127FBR0"/>
<dbReference type="SUPFAM" id="SSF82093">
    <property type="entry name" value="Heme chaperone CcmE"/>
    <property type="match status" value="1"/>
</dbReference>
<dbReference type="GO" id="GO:0046872">
    <property type="term" value="F:metal ion binding"/>
    <property type="evidence" value="ECO:0007669"/>
    <property type="project" value="UniProtKB-KW"/>
</dbReference>
<organism evidence="16 17">
    <name type="scientific">Steroidobacter denitrificans</name>
    <dbReference type="NCBI Taxonomy" id="465721"/>
    <lineage>
        <taxon>Bacteria</taxon>
        <taxon>Pseudomonadati</taxon>
        <taxon>Pseudomonadota</taxon>
        <taxon>Gammaproteobacteria</taxon>
        <taxon>Steroidobacterales</taxon>
        <taxon>Steroidobacteraceae</taxon>
        <taxon>Steroidobacter</taxon>
    </lineage>
</organism>
<evidence type="ECO:0000256" key="6">
    <source>
        <dbReference type="ARBA" id="ARBA00022723"/>
    </source>
</evidence>
<keyword evidence="5 13" id="KW-0812">Transmembrane</keyword>
<dbReference type="GO" id="GO:0017004">
    <property type="term" value="P:cytochrome complex assembly"/>
    <property type="evidence" value="ECO:0007669"/>
    <property type="project" value="UniProtKB-KW"/>
</dbReference>
<dbReference type="InterPro" id="IPR012340">
    <property type="entry name" value="NA-bd_OB-fold"/>
</dbReference>
<keyword evidence="6 13" id="KW-0479">Metal-binding</keyword>
<dbReference type="Gene3D" id="2.40.50.140">
    <property type="entry name" value="Nucleic acid-binding proteins"/>
    <property type="match status" value="1"/>
</dbReference>
<evidence type="ECO:0000256" key="14">
    <source>
        <dbReference type="PIRSR" id="PIRSR604329-50"/>
    </source>
</evidence>
<dbReference type="OrthoDB" id="9793584at2"/>
<dbReference type="PANTHER" id="PTHR34128">
    <property type="entry name" value="CYTOCHROME C-TYPE BIOGENESIS PROTEIN CCME HOMOLOG, MITOCHONDRIAL"/>
    <property type="match status" value="1"/>
</dbReference>
<evidence type="ECO:0000256" key="8">
    <source>
        <dbReference type="ARBA" id="ARBA00022968"/>
    </source>
</evidence>
<gene>
    <name evidence="13" type="primary">ccmE</name>
    <name evidence="13" type="synonym">cycJ</name>
    <name evidence="16" type="ORF">ACG33_07980</name>
</gene>
<evidence type="ECO:0000256" key="12">
    <source>
        <dbReference type="ARBA" id="ARBA00056663"/>
    </source>
</evidence>
<feature type="topological domain" description="Cytoplasmic" evidence="13">
    <location>
        <begin position="1"/>
        <end position="7"/>
    </location>
</feature>
<evidence type="ECO:0000256" key="3">
    <source>
        <dbReference type="ARBA" id="ARBA00022519"/>
    </source>
</evidence>
<dbReference type="RefSeq" id="WP_066920197.1">
    <property type="nucleotide sequence ID" value="NZ_CP011971.1"/>
</dbReference>
<protein>
    <recommendedName>
        <fullName evidence="13">Cytochrome c-type biogenesis protein CcmE</fullName>
    </recommendedName>
    <alternativeName>
        <fullName evidence="13">Cytochrome c maturation protein E</fullName>
    </alternativeName>
    <alternativeName>
        <fullName evidence="13">Heme chaperone CcmE</fullName>
    </alternativeName>
</protein>